<comment type="caution">
    <text evidence="4">The sequence shown here is derived from an EMBL/GenBank/DDBJ whole genome shotgun (WGS) entry which is preliminary data.</text>
</comment>
<reference evidence="4 5" key="1">
    <citation type="journal article" date="2019" name="Int. J. Syst. Evol. Microbiol.">
        <title>The Global Catalogue of Microorganisms (GCM) 10K type strain sequencing project: providing services to taxonomists for standard genome sequencing and annotation.</title>
        <authorList>
            <consortium name="The Broad Institute Genomics Platform"/>
            <consortium name="The Broad Institute Genome Sequencing Center for Infectious Disease"/>
            <person name="Wu L."/>
            <person name="Ma J."/>
        </authorList>
    </citation>
    <scope>NUCLEOTIDE SEQUENCE [LARGE SCALE GENOMIC DNA]</scope>
    <source>
        <strain evidence="4 5">JCM 17504</strain>
    </source>
</reference>
<evidence type="ECO:0000256" key="2">
    <source>
        <dbReference type="SAM" id="Phobius"/>
    </source>
</evidence>
<feature type="compositionally biased region" description="Polar residues" evidence="1">
    <location>
        <begin position="325"/>
        <end position="340"/>
    </location>
</feature>
<feature type="compositionally biased region" description="Acidic residues" evidence="1">
    <location>
        <begin position="310"/>
        <end position="319"/>
    </location>
</feature>
<feature type="region of interest" description="Disordered" evidence="1">
    <location>
        <begin position="36"/>
        <end position="156"/>
    </location>
</feature>
<protein>
    <recommendedName>
        <fullName evidence="3">Malectin domain-containing protein</fullName>
    </recommendedName>
</protein>
<name>A0AAV3UD36_9EURY</name>
<feature type="compositionally biased region" description="Polar residues" evidence="1">
    <location>
        <begin position="137"/>
        <end position="153"/>
    </location>
</feature>
<feature type="compositionally biased region" description="Basic and acidic residues" evidence="1">
    <location>
        <begin position="117"/>
        <end position="126"/>
    </location>
</feature>
<evidence type="ECO:0000313" key="4">
    <source>
        <dbReference type="EMBL" id="GAA5043817.1"/>
    </source>
</evidence>
<evidence type="ECO:0000259" key="3">
    <source>
        <dbReference type="Pfam" id="PF11721"/>
    </source>
</evidence>
<dbReference type="RefSeq" id="WP_227775698.1">
    <property type="nucleotide sequence ID" value="NZ_BAABKX010000001.1"/>
</dbReference>
<dbReference type="Proteomes" id="UP001501729">
    <property type="component" value="Unassembled WGS sequence"/>
</dbReference>
<evidence type="ECO:0000313" key="5">
    <source>
        <dbReference type="Proteomes" id="UP001501729"/>
    </source>
</evidence>
<sequence length="363" mass="39951">MSGASSGGFIHGALIGGGLVFFVAGMIIVAGIPGILGSPSGGMDDGTTVTTTETTQPTETSTEQSTTESSQSTTQQPQTTTTTTTTQTTTARPSEKTVLYRVNVGGPRIPMSDGSPDWDRDSEQRPSRFGNARESGSHTNTTNDRIGTTSSVPRGTPEAVFQSRRYDANNPNDFSDDTEMQYRFPVEGGKYVVRLYFVESYFGNSDWNDYDEKGPRKFDVEIEGKRVLDDYDMYEELGHDRGTVKSFAVEPKDGTIDVRFLHEVEDPMLSGIEVVRVDRGNGNAQNDRTANGEDNWDNEGDGRDDRSDGNDEWNEDDWWNELSIPDSTPALSLDDSTLETPTRDIRPTGAHEFRVSAAFRSSR</sequence>
<feature type="domain" description="Malectin" evidence="3">
    <location>
        <begin position="99"/>
        <end position="261"/>
    </location>
</feature>
<dbReference type="GO" id="GO:0004714">
    <property type="term" value="F:transmembrane receptor protein tyrosine kinase activity"/>
    <property type="evidence" value="ECO:0007669"/>
    <property type="project" value="InterPro"/>
</dbReference>
<keyword evidence="5" id="KW-1185">Reference proteome</keyword>
<feature type="compositionally biased region" description="Basic and acidic residues" evidence="1">
    <location>
        <begin position="341"/>
        <end position="354"/>
    </location>
</feature>
<evidence type="ECO:0000256" key="1">
    <source>
        <dbReference type="SAM" id="MobiDB-lite"/>
    </source>
</evidence>
<feature type="transmembrane region" description="Helical" evidence="2">
    <location>
        <begin position="12"/>
        <end position="36"/>
    </location>
</feature>
<feature type="compositionally biased region" description="Basic and acidic residues" evidence="1">
    <location>
        <begin position="300"/>
        <end position="309"/>
    </location>
</feature>
<feature type="region of interest" description="Disordered" evidence="1">
    <location>
        <begin position="277"/>
        <end position="363"/>
    </location>
</feature>
<dbReference type="Gene3D" id="2.60.120.430">
    <property type="entry name" value="Galactose-binding lectin"/>
    <property type="match status" value="1"/>
</dbReference>
<keyword evidence="2" id="KW-1133">Transmembrane helix</keyword>
<dbReference type="InterPro" id="IPR045272">
    <property type="entry name" value="ANXUR1/2-like"/>
</dbReference>
<feature type="compositionally biased region" description="Low complexity" evidence="1">
    <location>
        <begin position="45"/>
        <end position="90"/>
    </location>
</feature>
<dbReference type="AlphaFoldDB" id="A0AAV3UD36"/>
<dbReference type="PANTHER" id="PTHR34590">
    <property type="entry name" value="OS03G0124300 PROTEIN-RELATED"/>
    <property type="match status" value="1"/>
</dbReference>
<dbReference type="EMBL" id="BAABKX010000001">
    <property type="protein sequence ID" value="GAA5043817.1"/>
    <property type="molecule type" value="Genomic_DNA"/>
</dbReference>
<organism evidence="4 5">
    <name type="scientific">Haladaptatus pallidirubidus</name>
    <dbReference type="NCBI Taxonomy" id="1008152"/>
    <lineage>
        <taxon>Archaea</taxon>
        <taxon>Methanobacteriati</taxon>
        <taxon>Methanobacteriota</taxon>
        <taxon>Stenosarchaea group</taxon>
        <taxon>Halobacteria</taxon>
        <taxon>Halobacteriales</taxon>
        <taxon>Haladaptataceae</taxon>
        <taxon>Haladaptatus</taxon>
    </lineage>
</organism>
<dbReference type="InterPro" id="IPR008979">
    <property type="entry name" value="Galactose-bd-like_sf"/>
</dbReference>
<dbReference type="InterPro" id="IPR021720">
    <property type="entry name" value="Malectin_dom"/>
</dbReference>
<accession>A0AAV3UD36</accession>
<dbReference type="SUPFAM" id="SSF49785">
    <property type="entry name" value="Galactose-binding domain-like"/>
    <property type="match status" value="1"/>
</dbReference>
<keyword evidence="2" id="KW-0812">Transmembrane</keyword>
<gene>
    <name evidence="4" type="ORF">GCM10025751_09130</name>
</gene>
<dbReference type="GeneID" id="68611467"/>
<keyword evidence="2" id="KW-0472">Membrane</keyword>
<dbReference type="Pfam" id="PF11721">
    <property type="entry name" value="Malectin"/>
    <property type="match status" value="1"/>
</dbReference>
<proteinExistence type="predicted"/>